<keyword evidence="7" id="KW-1185">Reference proteome</keyword>
<comment type="caution">
    <text evidence="6">The sequence shown here is derived from an EMBL/GenBank/DDBJ whole genome shotgun (WGS) entry which is preliminary data.</text>
</comment>
<feature type="domain" description="RsdA/BaiN/AoA(So)-like Rossmann fold-like" evidence="4">
    <location>
        <begin position="10"/>
        <end position="412"/>
    </location>
</feature>
<dbReference type="Proteomes" id="UP000633365">
    <property type="component" value="Unassembled WGS sequence"/>
</dbReference>
<name>A0A934U3I9_9FIRM</name>
<organism evidence="6 7">
    <name type="scientific">Ruminococcus difficilis</name>
    <dbReference type="NCBI Taxonomy" id="2763069"/>
    <lineage>
        <taxon>Bacteria</taxon>
        <taxon>Bacillati</taxon>
        <taxon>Bacillota</taxon>
        <taxon>Clostridia</taxon>
        <taxon>Eubacteriales</taxon>
        <taxon>Oscillospiraceae</taxon>
        <taxon>Ruminococcus</taxon>
    </lineage>
</organism>
<dbReference type="InterPro" id="IPR057661">
    <property type="entry name" value="RsdA/BaiN/AoA(So)_Rossmann"/>
</dbReference>
<dbReference type="PANTHER" id="PTHR42887:SF2">
    <property type="entry name" value="OS12G0638800 PROTEIN"/>
    <property type="match status" value="1"/>
</dbReference>
<dbReference type="SUPFAM" id="SSF51905">
    <property type="entry name" value="FAD/NAD(P)-binding domain"/>
    <property type="match status" value="1"/>
</dbReference>
<evidence type="ECO:0000256" key="2">
    <source>
        <dbReference type="ARBA" id="ARBA00022630"/>
    </source>
</evidence>
<dbReference type="InterPro" id="IPR023166">
    <property type="entry name" value="BaiN-like_dom_sf"/>
</dbReference>
<evidence type="ECO:0000313" key="6">
    <source>
        <dbReference type="EMBL" id="MBK6087774.1"/>
    </source>
</evidence>
<dbReference type="PRINTS" id="PR00411">
    <property type="entry name" value="PNDRDTASEI"/>
</dbReference>
<keyword evidence="2" id="KW-0285">Flavoprotein</keyword>
<feature type="domain" description="RsdA/BaiN/AoA(So)-like insert" evidence="5">
    <location>
        <begin position="197"/>
        <end position="359"/>
    </location>
</feature>
<evidence type="ECO:0000259" key="4">
    <source>
        <dbReference type="Pfam" id="PF03486"/>
    </source>
</evidence>
<keyword evidence="3" id="KW-0274">FAD</keyword>
<evidence type="ECO:0000313" key="7">
    <source>
        <dbReference type="Proteomes" id="UP000633365"/>
    </source>
</evidence>
<dbReference type="InterPro" id="IPR055178">
    <property type="entry name" value="RsdA/BaiN/AoA(So)-like_dom"/>
</dbReference>
<dbReference type="Gene3D" id="3.50.50.60">
    <property type="entry name" value="FAD/NAD(P)-binding domain"/>
    <property type="match status" value="1"/>
</dbReference>
<protein>
    <submittedName>
        <fullName evidence="6">NAD(P)/FAD-dependent oxidoreductase</fullName>
    </submittedName>
</protein>
<dbReference type="NCBIfam" id="TIGR00275">
    <property type="entry name" value="aminoacetone oxidase family FAD-binding enzyme"/>
    <property type="match status" value="1"/>
</dbReference>
<dbReference type="InterPro" id="IPR004792">
    <property type="entry name" value="BaiN-like"/>
</dbReference>
<proteinExistence type="predicted"/>
<dbReference type="EMBL" id="JAEQMG010000041">
    <property type="protein sequence ID" value="MBK6087774.1"/>
    <property type="molecule type" value="Genomic_DNA"/>
</dbReference>
<evidence type="ECO:0000259" key="5">
    <source>
        <dbReference type="Pfam" id="PF22780"/>
    </source>
</evidence>
<evidence type="ECO:0000256" key="3">
    <source>
        <dbReference type="ARBA" id="ARBA00022827"/>
    </source>
</evidence>
<evidence type="ECO:0000256" key="1">
    <source>
        <dbReference type="ARBA" id="ARBA00001974"/>
    </source>
</evidence>
<dbReference type="InterPro" id="IPR036188">
    <property type="entry name" value="FAD/NAD-bd_sf"/>
</dbReference>
<dbReference type="Pfam" id="PF03486">
    <property type="entry name" value="HI0933_like"/>
    <property type="match status" value="1"/>
</dbReference>
<dbReference type="Gene3D" id="2.40.30.10">
    <property type="entry name" value="Translation factors"/>
    <property type="match status" value="1"/>
</dbReference>
<gene>
    <name evidence="6" type="ORF">JKK62_03745</name>
</gene>
<dbReference type="Gene3D" id="1.10.8.260">
    <property type="entry name" value="HI0933 insert domain-like"/>
    <property type="match status" value="1"/>
</dbReference>
<dbReference type="SUPFAM" id="SSF160996">
    <property type="entry name" value="HI0933 insert domain-like"/>
    <property type="match status" value="1"/>
</dbReference>
<dbReference type="PANTHER" id="PTHR42887">
    <property type="entry name" value="OS12G0638800 PROTEIN"/>
    <property type="match status" value="1"/>
</dbReference>
<comment type="cofactor">
    <cofactor evidence="1">
        <name>FAD</name>
        <dbReference type="ChEBI" id="CHEBI:57692"/>
    </cofactor>
</comment>
<reference evidence="6" key="1">
    <citation type="submission" date="2021-01" db="EMBL/GenBank/DDBJ databases">
        <title>Genome public.</title>
        <authorList>
            <person name="Liu C."/>
            <person name="Sun Q."/>
        </authorList>
    </citation>
    <scope>NUCLEOTIDE SEQUENCE</scope>
    <source>
        <strain evidence="6">M6</strain>
    </source>
</reference>
<dbReference type="Pfam" id="PF22780">
    <property type="entry name" value="HI0933_like_1st"/>
    <property type="match status" value="1"/>
</dbReference>
<sequence length="418" mass="45423">MSNQQTEKIKVLVIGAGPAGMMAAGAAAENGADVVIVEKNQRVGRKLAITGKGRCNITNFCDNETFIAHVTANPRFLYSAVNRFSCYDTVAFFEDRGLATKVERGNRVFPVSDKALDVVDTLYEYLTELGVQFIHQEVKGLLIENGSVKGVRLQDRDLLADKVIVTCGGMSYRATGSTGDGYTFAKSAGHTITPLLPSLVPLTAEDEDISAMQGLSLKNVRLSVIDNTTDKEVYSDMGEMLFTHFGISGPLVLSASAHMRAMSPGRYTAYIDLKPALDDFTLDKRILRDFAEFANKDIINSLGKLLPKKLIPIIIDRAGIAQHTKCNTVTASQRQSLLSQIKHFSVKIHAFRPINEAIVTHGGVDVKDIDPRSMESKLISGLYFAGEVLDLDAYTGGFNLQIAYCTGRLAGESAAQSD</sequence>
<accession>A0A934U3I9</accession>
<dbReference type="AlphaFoldDB" id="A0A934U3I9"/>
<dbReference type="RefSeq" id="WP_186833451.1">
    <property type="nucleotide sequence ID" value="NZ_JAEQMG010000041.1"/>
</dbReference>